<reference evidence="1 2" key="1">
    <citation type="journal article" date="2021" name="Plant Biotechnol. J.">
        <title>Multi-omics assisted identification of the key and species-specific regulatory components of drought-tolerant mechanisms in Gossypium stocksii.</title>
        <authorList>
            <person name="Yu D."/>
            <person name="Ke L."/>
            <person name="Zhang D."/>
            <person name="Wu Y."/>
            <person name="Sun Y."/>
            <person name="Mei J."/>
            <person name="Sun J."/>
            <person name="Sun Y."/>
        </authorList>
    </citation>
    <scope>NUCLEOTIDE SEQUENCE [LARGE SCALE GENOMIC DNA]</scope>
    <source>
        <strain evidence="2">cv. E1</strain>
        <tissue evidence="1">Leaf</tissue>
    </source>
</reference>
<evidence type="ECO:0000313" key="2">
    <source>
        <dbReference type="Proteomes" id="UP000828251"/>
    </source>
</evidence>
<comment type="caution">
    <text evidence="1">The sequence shown here is derived from an EMBL/GenBank/DDBJ whole genome shotgun (WGS) entry which is preliminary data.</text>
</comment>
<dbReference type="Proteomes" id="UP000828251">
    <property type="component" value="Unassembled WGS sequence"/>
</dbReference>
<name>A0A9D3UEE2_9ROSI</name>
<proteinExistence type="predicted"/>
<protein>
    <submittedName>
        <fullName evidence="1">Uncharacterized protein</fullName>
    </submittedName>
</protein>
<keyword evidence="2" id="KW-1185">Reference proteome</keyword>
<dbReference type="EMBL" id="JAIQCV010000012">
    <property type="protein sequence ID" value="KAH1039124.1"/>
    <property type="molecule type" value="Genomic_DNA"/>
</dbReference>
<dbReference type="AlphaFoldDB" id="A0A9D3UEE2"/>
<accession>A0A9D3UEE2</accession>
<sequence length="98" mass="11476">MISTIKLKPLNGTNYSRWSQRIFILFEQLEVDYVLFNPPVTEEPRNFVTIPRDSNVDATKSDYRNILKHKKRVIPLTELISYMKIGEANHLKDKALIT</sequence>
<dbReference type="OrthoDB" id="1740512at2759"/>
<evidence type="ECO:0000313" key="1">
    <source>
        <dbReference type="EMBL" id="KAH1039124.1"/>
    </source>
</evidence>
<organism evidence="1 2">
    <name type="scientific">Gossypium stocksii</name>
    <dbReference type="NCBI Taxonomy" id="47602"/>
    <lineage>
        <taxon>Eukaryota</taxon>
        <taxon>Viridiplantae</taxon>
        <taxon>Streptophyta</taxon>
        <taxon>Embryophyta</taxon>
        <taxon>Tracheophyta</taxon>
        <taxon>Spermatophyta</taxon>
        <taxon>Magnoliopsida</taxon>
        <taxon>eudicotyledons</taxon>
        <taxon>Gunneridae</taxon>
        <taxon>Pentapetalae</taxon>
        <taxon>rosids</taxon>
        <taxon>malvids</taxon>
        <taxon>Malvales</taxon>
        <taxon>Malvaceae</taxon>
        <taxon>Malvoideae</taxon>
        <taxon>Gossypium</taxon>
    </lineage>
</organism>
<gene>
    <name evidence="1" type="ORF">J1N35_040867</name>
</gene>